<reference evidence="1 2" key="1">
    <citation type="submission" date="2020-07" db="EMBL/GenBank/DDBJ databases">
        <title>Bacterium isolated from marine sediment.</title>
        <authorList>
            <person name="Shang D."/>
        </authorList>
    </citation>
    <scope>NUCLEOTIDE SEQUENCE [LARGE SCALE GENOMIC DNA]</scope>
    <source>
        <strain evidence="1 2">F6074</strain>
    </source>
</reference>
<evidence type="ECO:0000313" key="2">
    <source>
        <dbReference type="Proteomes" id="UP000541857"/>
    </source>
</evidence>
<organism evidence="1 2">
    <name type="scientific">Gelidibacter maritimus</name>
    <dbReference type="NCBI Taxonomy" id="2761487"/>
    <lineage>
        <taxon>Bacteria</taxon>
        <taxon>Pseudomonadati</taxon>
        <taxon>Bacteroidota</taxon>
        <taxon>Flavobacteriia</taxon>
        <taxon>Flavobacteriales</taxon>
        <taxon>Flavobacteriaceae</taxon>
        <taxon>Gelidibacter</taxon>
    </lineage>
</organism>
<dbReference type="RefSeq" id="WP_182206226.1">
    <property type="nucleotide sequence ID" value="NZ_JACGLT010000012.1"/>
</dbReference>
<dbReference type="Proteomes" id="UP000541857">
    <property type="component" value="Unassembled WGS sequence"/>
</dbReference>
<evidence type="ECO:0000313" key="1">
    <source>
        <dbReference type="EMBL" id="MBA6153940.1"/>
    </source>
</evidence>
<name>A0A7W2R5B9_9FLAO</name>
<gene>
    <name evidence="1" type="ORF">H3Z82_14495</name>
</gene>
<accession>A0A7W2R5B9</accession>
<sequence>MKLKVLEEVVIEAFCSLSTAPLSHVDEFSDYSHNNKDEFIEELNKVFNQIKSNGINALLVQTSTCKFCYPNANTYSFHHPVTNLLIIRYVIDQVSQRSFRVQECRNLPLPKVESGMPF</sequence>
<dbReference type="AlphaFoldDB" id="A0A7W2R5B9"/>
<comment type="caution">
    <text evidence="1">The sequence shown here is derived from an EMBL/GenBank/DDBJ whole genome shotgun (WGS) entry which is preliminary data.</text>
</comment>
<dbReference type="EMBL" id="JACGLT010000012">
    <property type="protein sequence ID" value="MBA6153940.1"/>
    <property type="molecule type" value="Genomic_DNA"/>
</dbReference>
<protein>
    <submittedName>
        <fullName evidence="1">Uncharacterized protein</fullName>
    </submittedName>
</protein>
<proteinExistence type="predicted"/>
<keyword evidence="2" id="KW-1185">Reference proteome</keyword>